<dbReference type="GeneID" id="19977398"/>
<dbReference type="GO" id="GO:0048315">
    <property type="term" value="P:conidium formation"/>
    <property type="evidence" value="ECO:0007669"/>
    <property type="project" value="UniProtKB-KW"/>
</dbReference>
<feature type="domain" description="HTH APSES-type" evidence="6">
    <location>
        <begin position="65"/>
        <end position="177"/>
    </location>
</feature>
<evidence type="ECO:0000256" key="5">
    <source>
        <dbReference type="SAM" id="MobiDB-lite"/>
    </source>
</evidence>
<feature type="region of interest" description="Disordered" evidence="5">
    <location>
        <begin position="265"/>
        <end position="325"/>
    </location>
</feature>
<dbReference type="SMART" id="SM01252">
    <property type="entry name" value="KilA-N"/>
    <property type="match status" value="1"/>
</dbReference>
<evidence type="ECO:0000256" key="1">
    <source>
        <dbReference type="ARBA" id="ARBA00019309"/>
    </source>
</evidence>
<organism evidence="7 8">
    <name type="scientific">Cyphellophora europaea (strain CBS 101466)</name>
    <name type="common">Phialophora europaea</name>
    <dbReference type="NCBI Taxonomy" id="1220924"/>
    <lineage>
        <taxon>Eukaryota</taxon>
        <taxon>Fungi</taxon>
        <taxon>Dikarya</taxon>
        <taxon>Ascomycota</taxon>
        <taxon>Pezizomycotina</taxon>
        <taxon>Eurotiomycetes</taxon>
        <taxon>Chaetothyriomycetidae</taxon>
        <taxon>Chaetothyriales</taxon>
        <taxon>Cyphellophoraceae</taxon>
        <taxon>Cyphellophora</taxon>
    </lineage>
</organism>
<dbReference type="Proteomes" id="UP000030752">
    <property type="component" value="Unassembled WGS sequence"/>
</dbReference>
<dbReference type="InterPro" id="IPR018004">
    <property type="entry name" value="KilA/APSES_HTH"/>
</dbReference>
<dbReference type="OrthoDB" id="5346159at2759"/>
<keyword evidence="2" id="KW-0749">Sporulation</keyword>
<dbReference type="FunFam" id="3.10.260.10:FF:000002">
    <property type="entry name" value="APSES transcription factor, putative"/>
    <property type="match status" value="1"/>
</dbReference>
<evidence type="ECO:0000256" key="3">
    <source>
        <dbReference type="ARBA" id="ARBA00023321"/>
    </source>
</evidence>
<feature type="region of interest" description="Disordered" evidence="5">
    <location>
        <begin position="169"/>
        <end position="244"/>
    </location>
</feature>
<protein>
    <recommendedName>
        <fullName evidence="1">Cell pattern formation-associated protein stuA</fullName>
    </recommendedName>
    <alternativeName>
        <fullName evidence="4">Stunted protein A</fullName>
    </alternativeName>
</protein>
<dbReference type="eggNOG" id="ENOG502S0ET">
    <property type="taxonomic scope" value="Eukaryota"/>
</dbReference>
<dbReference type="HOGENOM" id="CLU_030669_0_0_1"/>
<feature type="compositionally biased region" description="Polar residues" evidence="5">
    <location>
        <begin position="269"/>
        <end position="284"/>
    </location>
</feature>
<proteinExistence type="predicted"/>
<dbReference type="GO" id="GO:1990862">
    <property type="term" value="C:nuclear membrane complex Bqt3-Bqt4"/>
    <property type="evidence" value="ECO:0007669"/>
    <property type="project" value="InterPro"/>
</dbReference>
<feature type="compositionally biased region" description="Basic and acidic residues" evidence="5">
    <location>
        <begin position="290"/>
        <end position="302"/>
    </location>
</feature>
<dbReference type="STRING" id="1220924.W2S927"/>
<evidence type="ECO:0000259" key="6">
    <source>
        <dbReference type="PROSITE" id="PS51299"/>
    </source>
</evidence>
<dbReference type="SUPFAM" id="SSF54616">
    <property type="entry name" value="DNA-binding domain of Mlu1-box binding protein MBP1"/>
    <property type="match status" value="1"/>
</dbReference>
<dbReference type="PROSITE" id="PS51299">
    <property type="entry name" value="HTH_APSES"/>
    <property type="match status" value="1"/>
</dbReference>
<dbReference type="PANTHER" id="PTHR38044:SF1">
    <property type="entry name" value="BOUQUET FORMATION PROTEIN 4"/>
    <property type="match status" value="1"/>
</dbReference>
<dbReference type="InterPro" id="IPR036887">
    <property type="entry name" value="HTH_APSES_sf"/>
</dbReference>
<dbReference type="InterPro" id="IPR003163">
    <property type="entry name" value="Tscrpt_reg_HTH_APSES-type"/>
</dbReference>
<gene>
    <name evidence="7" type="ORF">HMPREF1541_10059</name>
</gene>
<dbReference type="EMBL" id="KB822713">
    <property type="protein sequence ID" value="ETN45182.1"/>
    <property type="molecule type" value="Genomic_DNA"/>
</dbReference>
<dbReference type="GO" id="GO:0003677">
    <property type="term" value="F:DNA binding"/>
    <property type="evidence" value="ECO:0007669"/>
    <property type="project" value="InterPro"/>
</dbReference>
<dbReference type="AlphaFoldDB" id="W2S927"/>
<feature type="region of interest" description="Disordered" evidence="5">
    <location>
        <begin position="343"/>
        <end position="374"/>
    </location>
</feature>
<evidence type="ECO:0000313" key="7">
    <source>
        <dbReference type="EMBL" id="ETN45182.1"/>
    </source>
</evidence>
<dbReference type="GO" id="GO:0030435">
    <property type="term" value="P:sporulation resulting in formation of a cellular spore"/>
    <property type="evidence" value="ECO:0007669"/>
    <property type="project" value="UniProtKB-KW"/>
</dbReference>
<dbReference type="InterPro" id="IPR037548">
    <property type="entry name" value="Bqt4"/>
</dbReference>
<feature type="compositionally biased region" description="Low complexity" evidence="5">
    <location>
        <begin position="303"/>
        <end position="314"/>
    </location>
</feature>
<dbReference type="RefSeq" id="XP_008712952.1">
    <property type="nucleotide sequence ID" value="XM_008714730.1"/>
</dbReference>
<dbReference type="InParanoid" id="W2S927"/>
<dbReference type="GO" id="GO:0044820">
    <property type="term" value="P:mitotic telomere tethering at nuclear periphery"/>
    <property type="evidence" value="ECO:0007669"/>
    <property type="project" value="TreeGrafter"/>
</dbReference>
<name>W2S927_CYPE1</name>
<keyword evidence="3" id="KW-0183">Conidiation</keyword>
<keyword evidence="8" id="KW-1185">Reference proteome</keyword>
<accession>W2S927</accession>
<evidence type="ECO:0000256" key="4">
    <source>
        <dbReference type="ARBA" id="ARBA00031907"/>
    </source>
</evidence>
<dbReference type="Gene3D" id="3.10.260.10">
    <property type="entry name" value="Transcription regulator HTH, APSES-type DNA-binding domain"/>
    <property type="match status" value="1"/>
</dbReference>
<dbReference type="VEuPathDB" id="FungiDB:HMPREF1541_10059"/>
<dbReference type="PANTHER" id="PTHR38044">
    <property type="entry name" value="BOUQUET FORMATION PROTEIN 4"/>
    <property type="match status" value="1"/>
</dbReference>
<reference evidence="7 8" key="1">
    <citation type="submission" date="2013-03" db="EMBL/GenBank/DDBJ databases">
        <title>The Genome Sequence of Phialophora europaea CBS 101466.</title>
        <authorList>
            <consortium name="The Broad Institute Genomics Platform"/>
            <person name="Cuomo C."/>
            <person name="de Hoog S."/>
            <person name="Gorbushina A."/>
            <person name="Walker B."/>
            <person name="Young S.K."/>
            <person name="Zeng Q."/>
            <person name="Gargeya S."/>
            <person name="Fitzgerald M."/>
            <person name="Haas B."/>
            <person name="Abouelleil A."/>
            <person name="Allen A.W."/>
            <person name="Alvarado L."/>
            <person name="Arachchi H.M."/>
            <person name="Berlin A.M."/>
            <person name="Chapman S.B."/>
            <person name="Gainer-Dewar J."/>
            <person name="Goldberg J."/>
            <person name="Griggs A."/>
            <person name="Gujja S."/>
            <person name="Hansen M."/>
            <person name="Howarth C."/>
            <person name="Imamovic A."/>
            <person name="Ireland A."/>
            <person name="Larimer J."/>
            <person name="McCowan C."/>
            <person name="Murphy C."/>
            <person name="Pearson M."/>
            <person name="Poon T.W."/>
            <person name="Priest M."/>
            <person name="Roberts A."/>
            <person name="Saif S."/>
            <person name="Shea T."/>
            <person name="Sisk P."/>
            <person name="Sykes S."/>
            <person name="Wortman J."/>
            <person name="Nusbaum C."/>
            <person name="Birren B."/>
        </authorList>
    </citation>
    <scope>NUCLEOTIDE SEQUENCE [LARGE SCALE GENOMIC DNA]</scope>
    <source>
        <strain evidence="7 8">CBS 101466</strain>
    </source>
</reference>
<dbReference type="GO" id="GO:0070197">
    <property type="term" value="P:meiotic attachment of telomere to nuclear envelope"/>
    <property type="evidence" value="ECO:0007669"/>
    <property type="project" value="InterPro"/>
</dbReference>
<sequence length="404" mass="44003">MADRQLPKRKNPLIASLTAPSYEELLGRRRLGKTKLAVKPTQVGTSNATKPENLGVFEYAHLRAPLPSDLKGSEIFTTQSNQGHPETYFLMRRSSDGYCSATGMFKIAYPWATQAEEKAERDYLKTLDTTSADEVAGNIWIEPEFALELAEAYGLTQWIRALLDPTDISQSPSSAKKQINAPPKFEAPLDMDKVKLPPPGRTPGRGSRRLRSASPSKIASPVKSKASPRKRQTSQNKAQEEAAAASTTAASAALQSALDDAVSIAGAESVSTDQPQETPATSPSLMGESVKVEVDQEVEVKGNTETTHTNVTVEMPAGSPELPLPQDTEQMLETAKRMVEEAKELETSPKVTRKRKVEEVEPSDLDAELPQQPAKKARVLEESLKREKVRNRALFGVAATLTVA</sequence>
<evidence type="ECO:0000256" key="2">
    <source>
        <dbReference type="ARBA" id="ARBA00022969"/>
    </source>
</evidence>
<evidence type="ECO:0000313" key="8">
    <source>
        <dbReference type="Proteomes" id="UP000030752"/>
    </source>
</evidence>